<reference evidence="1" key="2">
    <citation type="submission" date="2025-09" db="UniProtKB">
        <authorList>
            <consortium name="EnsemblPlants"/>
        </authorList>
    </citation>
    <scope>IDENTIFICATION</scope>
</reference>
<keyword evidence="2" id="KW-1185">Reference proteome</keyword>
<dbReference type="EnsemblPlants" id="AVESA.00010b.r2.5CG0882270.1">
    <property type="protein sequence ID" value="AVESA.00010b.r2.5CG0882270.1.CDS"/>
    <property type="gene ID" value="AVESA.00010b.r2.5CG0882270"/>
</dbReference>
<evidence type="ECO:0000313" key="1">
    <source>
        <dbReference type="EnsemblPlants" id="AVESA.00010b.r2.5CG0882270.1.CDS"/>
    </source>
</evidence>
<protein>
    <submittedName>
        <fullName evidence="1">Uncharacterized protein</fullName>
    </submittedName>
</protein>
<dbReference type="Proteomes" id="UP001732700">
    <property type="component" value="Chromosome 5C"/>
</dbReference>
<name>A0ACD5Y0T8_AVESA</name>
<proteinExistence type="predicted"/>
<organism evidence="1 2">
    <name type="scientific">Avena sativa</name>
    <name type="common">Oat</name>
    <dbReference type="NCBI Taxonomy" id="4498"/>
    <lineage>
        <taxon>Eukaryota</taxon>
        <taxon>Viridiplantae</taxon>
        <taxon>Streptophyta</taxon>
        <taxon>Embryophyta</taxon>
        <taxon>Tracheophyta</taxon>
        <taxon>Spermatophyta</taxon>
        <taxon>Magnoliopsida</taxon>
        <taxon>Liliopsida</taxon>
        <taxon>Poales</taxon>
        <taxon>Poaceae</taxon>
        <taxon>BOP clade</taxon>
        <taxon>Pooideae</taxon>
        <taxon>Poodae</taxon>
        <taxon>Poeae</taxon>
        <taxon>Poeae Chloroplast Group 1 (Aveneae type)</taxon>
        <taxon>Aveninae</taxon>
        <taxon>Avena</taxon>
    </lineage>
</organism>
<sequence>MDVDAAPVLKRKGADPSELWLDDAGPGFPVAFRAAKSRRLDADVPPVVPGAVVLAGDVSVVKRKGADAPEMWLDDDGLAFRATKSRRLDSDVPHVVPGAVAGFGAVPPPPPQTQPVAGFGAVPPPPPQTQPVAGFGAVEEAPMGGDVAVVPVEVDNEERAIVLYRPAEAARSLLLGPLRPGAPLRVSPDWIHRLNGTMLQERSNQQALFAGDENSNLAMVPWAPSRVQAPSTAATATEMMDAEDTSMDVEQDRADQLSTTHQWPQQQHCMVQHPIPVTWSW</sequence>
<accession>A0ACD5Y0T8</accession>
<reference evidence="1" key="1">
    <citation type="submission" date="2021-05" db="EMBL/GenBank/DDBJ databases">
        <authorList>
            <person name="Scholz U."/>
            <person name="Mascher M."/>
            <person name="Fiebig A."/>
        </authorList>
    </citation>
    <scope>NUCLEOTIDE SEQUENCE [LARGE SCALE GENOMIC DNA]</scope>
</reference>
<evidence type="ECO:0000313" key="2">
    <source>
        <dbReference type="Proteomes" id="UP001732700"/>
    </source>
</evidence>